<evidence type="ECO:0000256" key="7">
    <source>
        <dbReference type="ARBA" id="ARBA00023163"/>
    </source>
</evidence>
<dbReference type="InterPro" id="IPR051552">
    <property type="entry name" value="HptR"/>
</dbReference>
<feature type="domain" description="HTH araC/xylS-type" evidence="9">
    <location>
        <begin position="410"/>
        <end position="508"/>
    </location>
</feature>
<dbReference type="CDD" id="cd17536">
    <property type="entry name" value="REC_YesN-like"/>
    <property type="match status" value="1"/>
</dbReference>
<evidence type="ECO:0000259" key="10">
    <source>
        <dbReference type="PROSITE" id="PS50110"/>
    </source>
</evidence>
<name>A0ABW2FEX2_9BACL</name>
<evidence type="ECO:0000256" key="1">
    <source>
        <dbReference type="ARBA" id="ARBA00004496"/>
    </source>
</evidence>
<gene>
    <name evidence="11" type="ORF">ACFQMJ_16440</name>
</gene>
<protein>
    <submittedName>
        <fullName evidence="11">Response regulator</fullName>
    </submittedName>
</protein>
<feature type="modified residue" description="4-aspartylphosphate" evidence="8">
    <location>
        <position position="55"/>
    </location>
</feature>
<dbReference type="Pfam" id="PF12833">
    <property type="entry name" value="HTH_18"/>
    <property type="match status" value="1"/>
</dbReference>
<dbReference type="PANTHER" id="PTHR42713:SF3">
    <property type="entry name" value="TRANSCRIPTIONAL REGULATORY PROTEIN HPTR"/>
    <property type="match status" value="1"/>
</dbReference>
<dbReference type="SUPFAM" id="SSF52172">
    <property type="entry name" value="CheY-like"/>
    <property type="match status" value="1"/>
</dbReference>
<comment type="subcellular location">
    <subcellularLocation>
        <location evidence="1">Cytoplasm</location>
    </subcellularLocation>
</comment>
<evidence type="ECO:0000259" key="9">
    <source>
        <dbReference type="PROSITE" id="PS01124"/>
    </source>
</evidence>
<dbReference type="PROSITE" id="PS01124">
    <property type="entry name" value="HTH_ARAC_FAMILY_2"/>
    <property type="match status" value="1"/>
</dbReference>
<sequence>MYNILVVDDEEIIREGLISKLKKGGFAWSRIEEAASAEQGLKRMEELRPHIVLCDIRMEEMDGLEMIRTLSRKYPRTKMIIISGYSEFEYASRALKLGVVDYLLKPIDKSTLYQALARCFEMIEKEEQEQRSLEQWSMQESARELRSKLARIEFEDCDPAEIFRAGRPDSLFQAAYLLADPQARAWDADMLGEALTRDGEWSYGDNLALFEASPSEFALFFCLAEPSGREPFAEAVDRALARLQDELLRRNHFQFTIGTSGMHERLADSYREAVHCMKHRLFIEDNHRIAPMDAEPYKQLYKIPLHKFMTLKHYTESNDLRSVVAVLNEMRTEVSEALPAYHCAQNLYNHFLTTALEDFNIDPSVHFQPFRQEVYYFHSLRDMFDWLQELFTTIINISNSSRHSKEKVIQSLKAYIDTHYAEDVKLEDIAEIQHYNASYLSIVFKEVMNINFQDYLLKVRMDNAQSMLLSGKHKVKDIARMTGFKNPHYFSTVFKKAKGVTPKEFVKAFHS</sequence>
<comment type="caution">
    <text evidence="11">The sequence shown here is derived from an EMBL/GenBank/DDBJ whole genome shotgun (WGS) entry which is preliminary data.</text>
</comment>
<dbReference type="PROSITE" id="PS50110">
    <property type="entry name" value="RESPONSE_REGULATORY"/>
    <property type="match status" value="1"/>
</dbReference>
<dbReference type="InterPro" id="IPR018062">
    <property type="entry name" value="HTH_AraC-typ_CS"/>
</dbReference>
<evidence type="ECO:0000256" key="5">
    <source>
        <dbReference type="ARBA" id="ARBA00023015"/>
    </source>
</evidence>
<keyword evidence="6" id="KW-0238">DNA-binding</keyword>
<evidence type="ECO:0000256" key="4">
    <source>
        <dbReference type="ARBA" id="ARBA00023012"/>
    </source>
</evidence>
<evidence type="ECO:0000256" key="2">
    <source>
        <dbReference type="ARBA" id="ARBA00022490"/>
    </source>
</evidence>
<dbReference type="InterPro" id="IPR018060">
    <property type="entry name" value="HTH_AraC"/>
</dbReference>
<evidence type="ECO:0000256" key="3">
    <source>
        <dbReference type="ARBA" id="ARBA00022553"/>
    </source>
</evidence>
<dbReference type="Proteomes" id="UP001596378">
    <property type="component" value="Unassembled WGS sequence"/>
</dbReference>
<proteinExistence type="predicted"/>
<dbReference type="PROSITE" id="PS00041">
    <property type="entry name" value="HTH_ARAC_FAMILY_1"/>
    <property type="match status" value="1"/>
</dbReference>
<keyword evidence="4" id="KW-0902">Two-component regulatory system</keyword>
<evidence type="ECO:0000313" key="12">
    <source>
        <dbReference type="Proteomes" id="UP001596378"/>
    </source>
</evidence>
<accession>A0ABW2FEX2</accession>
<dbReference type="PANTHER" id="PTHR42713">
    <property type="entry name" value="HISTIDINE KINASE-RELATED"/>
    <property type="match status" value="1"/>
</dbReference>
<dbReference type="InterPro" id="IPR011006">
    <property type="entry name" value="CheY-like_superfamily"/>
</dbReference>
<dbReference type="EMBL" id="JBHTAI010000009">
    <property type="protein sequence ID" value="MFC7150117.1"/>
    <property type="molecule type" value="Genomic_DNA"/>
</dbReference>
<keyword evidence="2" id="KW-0963">Cytoplasm</keyword>
<dbReference type="RefSeq" id="WP_378046107.1">
    <property type="nucleotide sequence ID" value="NZ_JBHMDN010000010.1"/>
</dbReference>
<dbReference type="InterPro" id="IPR020449">
    <property type="entry name" value="Tscrpt_reg_AraC-type_HTH"/>
</dbReference>
<reference evidence="12" key="1">
    <citation type="journal article" date="2019" name="Int. J. Syst. Evol. Microbiol.">
        <title>The Global Catalogue of Microorganisms (GCM) 10K type strain sequencing project: providing services to taxonomists for standard genome sequencing and annotation.</title>
        <authorList>
            <consortium name="The Broad Institute Genomics Platform"/>
            <consortium name="The Broad Institute Genome Sequencing Center for Infectious Disease"/>
            <person name="Wu L."/>
            <person name="Ma J."/>
        </authorList>
    </citation>
    <scope>NUCLEOTIDE SEQUENCE [LARGE SCALE GENOMIC DNA]</scope>
    <source>
        <strain evidence="12">KCTC 12907</strain>
    </source>
</reference>
<dbReference type="InterPro" id="IPR001789">
    <property type="entry name" value="Sig_transdc_resp-reg_receiver"/>
</dbReference>
<dbReference type="SMART" id="SM00342">
    <property type="entry name" value="HTH_ARAC"/>
    <property type="match status" value="1"/>
</dbReference>
<keyword evidence="3 8" id="KW-0597">Phosphoprotein</keyword>
<dbReference type="Gene3D" id="3.40.50.2300">
    <property type="match status" value="1"/>
</dbReference>
<dbReference type="Pfam" id="PF00072">
    <property type="entry name" value="Response_reg"/>
    <property type="match status" value="1"/>
</dbReference>
<keyword evidence="5" id="KW-0805">Transcription regulation</keyword>
<dbReference type="InterPro" id="IPR009057">
    <property type="entry name" value="Homeodomain-like_sf"/>
</dbReference>
<evidence type="ECO:0000256" key="8">
    <source>
        <dbReference type="PROSITE-ProRule" id="PRU00169"/>
    </source>
</evidence>
<dbReference type="SUPFAM" id="SSF46689">
    <property type="entry name" value="Homeodomain-like"/>
    <property type="match status" value="2"/>
</dbReference>
<evidence type="ECO:0000313" key="11">
    <source>
        <dbReference type="EMBL" id="MFC7150117.1"/>
    </source>
</evidence>
<dbReference type="SMART" id="SM00448">
    <property type="entry name" value="REC"/>
    <property type="match status" value="1"/>
</dbReference>
<keyword evidence="7" id="KW-0804">Transcription</keyword>
<feature type="domain" description="Response regulatory" evidence="10">
    <location>
        <begin position="3"/>
        <end position="120"/>
    </location>
</feature>
<dbReference type="PRINTS" id="PR00032">
    <property type="entry name" value="HTHARAC"/>
</dbReference>
<evidence type="ECO:0000256" key="6">
    <source>
        <dbReference type="ARBA" id="ARBA00023125"/>
    </source>
</evidence>
<organism evidence="11 12">
    <name type="scientific">Cohnella cellulosilytica</name>
    <dbReference type="NCBI Taxonomy" id="986710"/>
    <lineage>
        <taxon>Bacteria</taxon>
        <taxon>Bacillati</taxon>
        <taxon>Bacillota</taxon>
        <taxon>Bacilli</taxon>
        <taxon>Bacillales</taxon>
        <taxon>Paenibacillaceae</taxon>
        <taxon>Cohnella</taxon>
    </lineage>
</organism>
<keyword evidence="12" id="KW-1185">Reference proteome</keyword>
<dbReference type="Gene3D" id="1.10.10.60">
    <property type="entry name" value="Homeodomain-like"/>
    <property type="match status" value="2"/>
</dbReference>